<comment type="caution">
    <text evidence="1">The sequence shown here is derived from an EMBL/GenBank/DDBJ whole genome shotgun (WGS) entry which is preliminary data.</text>
</comment>
<dbReference type="AlphaFoldDB" id="A0A4C1VBH7"/>
<sequence>MRQISPYKDGCEILYRVESATSRSHSQLCDPAAPCSPVAGVGAVRHVGPAAAAACAPSRLEPAAAGGRRARPARTLIFIHANGPRAISNVRGRSIVALYVTEF</sequence>
<keyword evidence="2" id="KW-1185">Reference proteome</keyword>
<dbReference type="EMBL" id="BGZK01000312">
    <property type="protein sequence ID" value="GBP35983.1"/>
    <property type="molecule type" value="Genomic_DNA"/>
</dbReference>
<gene>
    <name evidence="1" type="ORF">EVAR_91535_1</name>
</gene>
<organism evidence="1 2">
    <name type="scientific">Eumeta variegata</name>
    <name type="common">Bagworm moth</name>
    <name type="synonym">Eumeta japonica</name>
    <dbReference type="NCBI Taxonomy" id="151549"/>
    <lineage>
        <taxon>Eukaryota</taxon>
        <taxon>Metazoa</taxon>
        <taxon>Ecdysozoa</taxon>
        <taxon>Arthropoda</taxon>
        <taxon>Hexapoda</taxon>
        <taxon>Insecta</taxon>
        <taxon>Pterygota</taxon>
        <taxon>Neoptera</taxon>
        <taxon>Endopterygota</taxon>
        <taxon>Lepidoptera</taxon>
        <taxon>Glossata</taxon>
        <taxon>Ditrysia</taxon>
        <taxon>Tineoidea</taxon>
        <taxon>Psychidae</taxon>
        <taxon>Oiketicinae</taxon>
        <taxon>Eumeta</taxon>
    </lineage>
</organism>
<evidence type="ECO:0000313" key="2">
    <source>
        <dbReference type="Proteomes" id="UP000299102"/>
    </source>
</evidence>
<accession>A0A4C1VBH7</accession>
<evidence type="ECO:0000313" key="1">
    <source>
        <dbReference type="EMBL" id="GBP35983.1"/>
    </source>
</evidence>
<proteinExistence type="predicted"/>
<dbReference type="Proteomes" id="UP000299102">
    <property type="component" value="Unassembled WGS sequence"/>
</dbReference>
<name>A0A4C1VBH7_EUMVA</name>
<protein>
    <submittedName>
        <fullName evidence="1">Uncharacterized protein</fullName>
    </submittedName>
</protein>
<reference evidence="1 2" key="1">
    <citation type="journal article" date="2019" name="Commun. Biol.">
        <title>The bagworm genome reveals a unique fibroin gene that provides high tensile strength.</title>
        <authorList>
            <person name="Kono N."/>
            <person name="Nakamura H."/>
            <person name="Ohtoshi R."/>
            <person name="Tomita M."/>
            <person name="Numata K."/>
            <person name="Arakawa K."/>
        </authorList>
    </citation>
    <scope>NUCLEOTIDE SEQUENCE [LARGE SCALE GENOMIC DNA]</scope>
</reference>